<evidence type="ECO:0000256" key="1">
    <source>
        <dbReference type="SAM" id="Phobius"/>
    </source>
</evidence>
<evidence type="ECO:0000313" key="3">
    <source>
        <dbReference type="EMBL" id="PAV25541.1"/>
    </source>
</evidence>
<sequence>MSLMIALHTLAAVIWVGGMFFAYVALRPAAVQVLEPEQRALLWCHTLSRFFRWVWASVAVLLVTGFGMIGMYYGGMDQVGWYVHVMLGLGIVMMLLFLHIWFAPYRRLKQAIEVQDTPEAGRRVGQIRLFVAINLTLGLAVVLIASGGRYLMIG</sequence>
<protein>
    <recommendedName>
        <fullName evidence="2">Copper resistance protein D domain-containing protein</fullName>
    </recommendedName>
</protein>
<feature type="transmembrane region" description="Helical" evidence="1">
    <location>
        <begin position="6"/>
        <end position="29"/>
    </location>
</feature>
<comment type="caution">
    <text evidence="3">The sequence shown here is derived from an EMBL/GenBank/DDBJ whole genome shotgun (WGS) entry which is preliminary data.</text>
</comment>
<keyword evidence="1" id="KW-0472">Membrane</keyword>
<evidence type="ECO:0000313" key="4">
    <source>
        <dbReference type="Proteomes" id="UP000218332"/>
    </source>
</evidence>
<feature type="transmembrane region" description="Helical" evidence="1">
    <location>
        <begin position="79"/>
        <end position="102"/>
    </location>
</feature>
<dbReference type="RefSeq" id="WP_095611402.1">
    <property type="nucleotide sequence ID" value="NZ_NMPM01000057.1"/>
</dbReference>
<dbReference type="Proteomes" id="UP000218332">
    <property type="component" value="Unassembled WGS sequence"/>
</dbReference>
<gene>
    <name evidence="3" type="ORF">CF392_10420</name>
</gene>
<name>A0A2A2I0I8_9GAMM</name>
<organism evidence="3 4">
    <name type="scientific">Tamilnaduibacter salinus</name>
    <dbReference type="NCBI Taxonomy" id="1484056"/>
    <lineage>
        <taxon>Bacteria</taxon>
        <taxon>Pseudomonadati</taxon>
        <taxon>Pseudomonadota</taxon>
        <taxon>Gammaproteobacteria</taxon>
        <taxon>Pseudomonadales</taxon>
        <taxon>Marinobacteraceae</taxon>
        <taxon>Tamilnaduibacter</taxon>
    </lineage>
</organism>
<reference evidence="3 4" key="1">
    <citation type="submission" date="2017-07" db="EMBL/GenBank/DDBJ databases">
        <title>Tamlnaduibacter salinus (Mi-7) genome sequencing.</title>
        <authorList>
            <person name="Verma A."/>
            <person name="Krishnamurthi S."/>
        </authorList>
    </citation>
    <scope>NUCLEOTIDE SEQUENCE [LARGE SCALE GENOMIC DNA]</scope>
    <source>
        <strain evidence="3 4">Mi-7</strain>
    </source>
</reference>
<dbReference type="GO" id="GO:0016020">
    <property type="term" value="C:membrane"/>
    <property type="evidence" value="ECO:0007669"/>
    <property type="project" value="InterPro"/>
</dbReference>
<dbReference type="EMBL" id="NMPM01000057">
    <property type="protein sequence ID" value="PAV25541.1"/>
    <property type="molecule type" value="Genomic_DNA"/>
</dbReference>
<dbReference type="Pfam" id="PF05425">
    <property type="entry name" value="CopD"/>
    <property type="match status" value="1"/>
</dbReference>
<dbReference type="AlphaFoldDB" id="A0A2A2I0I8"/>
<proteinExistence type="predicted"/>
<evidence type="ECO:0000259" key="2">
    <source>
        <dbReference type="Pfam" id="PF05425"/>
    </source>
</evidence>
<feature type="transmembrane region" description="Helical" evidence="1">
    <location>
        <begin position="50"/>
        <end position="73"/>
    </location>
</feature>
<keyword evidence="1" id="KW-1133">Transmembrane helix</keyword>
<keyword evidence="1" id="KW-0812">Transmembrane</keyword>
<accession>A0A2A2I0I8</accession>
<feature type="transmembrane region" description="Helical" evidence="1">
    <location>
        <begin position="129"/>
        <end position="152"/>
    </location>
</feature>
<dbReference type="InterPro" id="IPR008457">
    <property type="entry name" value="Cu-R_CopD_dom"/>
</dbReference>
<keyword evidence="4" id="KW-1185">Reference proteome</keyword>
<feature type="domain" description="Copper resistance protein D" evidence="2">
    <location>
        <begin position="46"/>
        <end position="146"/>
    </location>
</feature>